<dbReference type="PANTHER" id="PTHR42912:SF93">
    <property type="entry name" value="N6-ADENOSINE-METHYLTRANSFERASE TMT1A"/>
    <property type="match status" value="1"/>
</dbReference>
<dbReference type="AlphaFoldDB" id="A0A7M2WZI2"/>
<evidence type="ECO:0000313" key="3">
    <source>
        <dbReference type="Proteomes" id="UP000593765"/>
    </source>
</evidence>
<dbReference type="InterPro" id="IPR029063">
    <property type="entry name" value="SAM-dependent_MTases_sf"/>
</dbReference>
<name>A0A7M2WZI2_9BACT</name>
<reference evidence="2 3" key="1">
    <citation type="submission" date="2020-10" db="EMBL/GenBank/DDBJ databases">
        <title>Wide distribution of Phycisphaera-like planctomycetes from WD2101 soil group in peatlands and genome analysis of the first cultivated representative.</title>
        <authorList>
            <person name="Dedysh S.N."/>
            <person name="Beletsky A.V."/>
            <person name="Ivanova A."/>
            <person name="Kulichevskaya I.S."/>
            <person name="Suzina N.E."/>
            <person name="Philippov D.A."/>
            <person name="Rakitin A.L."/>
            <person name="Mardanov A.V."/>
            <person name="Ravin N.V."/>
        </authorList>
    </citation>
    <scope>NUCLEOTIDE SEQUENCE [LARGE SCALE GENOMIC DNA]</scope>
    <source>
        <strain evidence="2 3">M1803</strain>
    </source>
</reference>
<dbReference type="RefSeq" id="WP_206293906.1">
    <property type="nucleotide sequence ID" value="NZ_CP063458.1"/>
</dbReference>
<keyword evidence="2" id="KW-0808">Transferase</keyword>
<evidence type="ECO:0000313" key="2">
    <source>
        <dbReference type="EMBL" id="QOV90803.1"/>
    </source>
</evidence>
<dbReference type="Proteomes" id="UP000593765">
    <property type="component" value="Chromosome"/>
</dbReference>
<dbReference type="PANTHER" id="PTHR42912">
    <property type="entry name" value="METHYLTRANSFERASE"/>
    <property type="match status" value="1"/>
</dbReference>
<dbReference type="EMBL" id="CP063458">
    <property type="protein sequence ID" value="QOV90803.1"/>
    <property type="molecule type" value="Genomic_DNA"/>
</dbReference>
<protein>
    <submittedName>
        <fullName evidence="2">Methyltransferase domain-containing protein</fullName>
    </submittedName>
</protein>
<dbReference type="GO" id="GO:0032259">
    <property type="term" value="P:methylation"/>
    <property type="evidence" value="ECO:0007669"/>
    <property type="project" value="UniProtKB-KW"/>
</dbReference>
<evidence type="ECO:0000259" key="1">
    <source>
        <dbReference type="Pfam" id="PF08241"/>
    </source>
</evidence>
<keyword evidence="3" id="KW-1185">Reference proteome</keyword>
<dbReference type="GO" id="GO:0008757">
    <property type="term" value="F:S-adenosylmethionine-dependent methyltransferase activity"/>
    <property type="evidence" value="ECO:0007669"/>
    <property type="project" value="InterPro"/>
</dbReference>
<keyword evidence="2" id="KW-0489">Methyltransferase</keyword>
<sequence>MFLMQEASTRKIYDFHSGFYDATFGRLVRKRVAKAISHMNIVPSDLVLDLGIGTGQSLNSYPNIGRIIGVDLSAGMLKEARKKIHERGMTNASVFQADAMRLPFADDTFDHVFISHVISVVSDPFKLVVEAQRVAKPGARIIILNHFQSTNRMVALVEKWLCPLCTKLGWRSDLPLQDLVRRTNLEVDYRYQLSALDLWETVVVTNTKSALKPKSITIPNLQTVAA</sequence>
<dbReference type="Pfam" id="PF08241">
    <property type="entry name" value="Methyltransf_11"/>
    <property type="match status" value="1"/>
</dbReference>
<accession>A0A7M2WZI2</accession>
<proteinExistence type="predicted"/>
<dbReference type="SUPFAM" id="SSF53335">
    <property type="entry name" value="S-adenosyl-L-methionine-dependent methyltransferases"/>
    <property type="match status" value="1"/>
</dbReference>
<dbReference type="Gene3D" id="3.40.50.150">
    <property type="entry name" value="Vaccinia Virus protein VP39"/>
    <property type="match status" value="1"/>
</dbReference>
<gene>
    <name evidence="2" type="ORF">IPV69_05445</name>
</gene>
<dbReference type="InterPro" id="IPR013216">
    <property type="entry name" value="Methyltransf_11"/>
</dbReference>
<feature type="domain" description="Methyltransferase type 11" evidence="1">
    <location>
        <begin position="48"/>
        <end position="143"/>
    </location>
</feature>
<organism evidence="2 3">
    <name type="scientific">Humisphaera borealis</name>
    <dbReference type="NCBI Taxonomy" id="2807512"/>
    <lineage>
        <taxon>Bacteria</taxon>
        <taxon>Pseudomonadati</taxon>
        <taxon>Planctomycetota</taxon>
        <taxon>Phycisphaerae</taxon>
        <taxon>Tepidisphaerales</taxon>
        <taxon>Tepidisphaeraceae</taxon>
        <taxon>Humisphaera</taxon>
    </lineage>
</organism>
<dbReference type="CDD" id="cd02440">
    <property type="entry name" value="AdoMet_MTases"/>
    <property type="match status" value="1"/>
</dbReference>
<dbReference type="KEGG" id="hbs:IPV69_05445"/>
<dbReference type="InterPro" id="IPR050508">
    <property type="entry name" value="Methyltransf_Superfamily"/>
</dbReference>